<protein>
    <submittedName>
        <fullName evidence="2">CobQ/CobB/MinD/ParA nucleotide binding domain-containing protein</fullName>
    </submittedName>
</protein>
<dbReference type="Pfam" id="PF13614">
    <property type="entry name" value="AAA_31"/>
    <property type="match status" value="1"/>
</dbReference>
<dbReference type="AlphaFoldDB" id="A0A1H2K4S6"/>
<name>A0A1H2K4S6_9BACT</name>
<keyword evidence="3" id="KW-1185">Reference proteome</keyword>
<organism evidence="2 3">
    <name type="scientific">Desulfobacula phenolica</name>
    <dbReference type="NCBI Taxonomy" id="90732"/>
    <lineage>
        <taxon>Bacteria</taxon>
        <taxon>Pseudomonadati</taxon>
        <taxon>Thermodesulfobacteriota</taxon>
        <taxon>Desulfobacteria</taxon>
        <taxon>Desulfobacterales</taxon>
        <taxon>Desulfobacteraceae</taxon>
        <taxon>Desulfobacula</taxon>
    </lineage>
</organism>
<dbReference type="RefSeq" id="WP_092238345.1">
    <property type="nucleotide sequence ID" value="NZ_FNLL01000020.1"/>
</dbReference>
<evidence type="ECO:0000259" key="1">
    <source>
        <dbReference type="Pfam" id="PF13614"/>
    </source>
</evidence>
<accession>A0A1H2K4S6</accession>
<gene>
    <name evidence="2" type="ORF">SAMN04487931_12016</name>
</gene>
<evidence type="ECO:0000313" key="3">
    <source>
        <dbReference type="Proteomes" id="UP000199608"/>
    </source>
</evidence>
<dbReference type="InterPro" id="IPR050678">
    <property type="entry name" value="DNA_Partitioning_ATPase"/>
</dbReference>
<evidence type="ECO:0000313" key="2">
    <source>
        <dbReference type="EMBL" id="SDU63398.1"/>
    </source>
</evidence>
<dbReference type="SUPFAM" id="SSF52540">
    <property type="entry name" value="P-loop containing nucleoside triphosphate hydrolases"/>
    <property type="match status" value="1"/>
</dbReference>
<dbReference type="EMBL" id="FNLL01000020">
    <property type="protein sequence ID" value="SDU63398.1"/>
    <property type="molecule type" value="Genomic_DNA"/>
</dbReference>
<dbReference type="InterPro" id="IPR025669">
    <property type="entry name" value="AAA_dom"/>
</dbReference>
<dbReference type="CDD" id="cd02042">
    <property type="entry name" value="ParAB_family"/>
    <property type="match status" value="1"/>
</dbReference>
<reference evidence="3" key="1">
    <citation type="submission" date="2016-10" db="EMBL/GenBank/DDBJ databases">
        <authorList>
            <person name="Varghese N."/>
            <person name="Submissions S."/>
        </authorList>
    </citation>
    <scope>NUCLEOTIDE SEQUENCE [LARGE SCALE GENOMIC DNA]</scope>
    <source>
        <strain evidence="3">DSM 3384</strain>
    </source>
</reference>
<proteinExistence type="predicted"/>
<dbReference type="InterPro" id="IPR027417">
    <property type="entry name" value="P-loop_NTPase"/>
</dbReference>
<dbReference type="PANTHER" id="PTHR13696">
    <property type="entry name" value="P-LOOP CONTAINING NUCLEOSIDE TRIPHOSPHATE HYDROLASE"/>
    <property type="match status" value="1"/>
</dbReference>
<feature type="domain" description="AAA" evidence="1">
    <location>
        <begin position="1"/>
        <end position="201"/>
    </location>
</feature>
<sequence length="345" mass="39398">MEIITFFNNKGGVGKTTLAVNLASYYKTYLEKRILFLDLDPQANSTQSILAEDKWLEIYGPNSIRHSIYYFFEDIVAGDSNIKEGNISINQSDSRYCFDLIPGHPKLSSIEDIFSDAWNKCSAGDLGGFRKSNWLNFIKNKYSDSYDFLFIDLGPSLGALNRTVLLNSDYFITPMGADIFSILGIDNISSWMEDWQNLYKTGLSTLKTKHQAEYLPMIRKYYINHEPDLTTKFIGFSIQQYVTKTFSTGRRPIKAYDEIISQMPSKIVKQLKKFIKNNLTEDDLLLGDIPFLYSIVPLSQTNKVPIFNLEYKDGLRGSQKAGVEKYLAMMKKIATKINLNIGINK</sequence>
<dbReference type="PANTHER" id="PTHR13696:SF99">
    <property type="entry name" value="COBYRINIC ACID AC-DIAMIDE SYNTHASE"/>
    <property type="match status" value="1"/>
</dbReference>
<dbReference type="Gene3D" id="3.40.50.300">
    <property type="entry name" value="P-loop containing nucleotide triphosphate hydrolases"/>
    <property type="match status" value="1"/>
</dbReference>
<dbReference type="Proteomes" id="UP000199608">
    <property type="component" value="Unassembled WGS sequence"/>
</dbReference>